<sequence>MQRKRELVLLDLSLGKQQPSKQDVNSKSGPRQRQQQQKHQETRKQQEAVTSAVSNAKISTGGAAIAATAIAGNDTDDDSAAQQESDKAYHNMVDLLVSEDNKKDTEVQGHSNSATNLLKKSIWSNNNGTPGATNTTNANGANGSNVPSTQNNVGVNINNQF</sequence>
<dbReference type="EMBL" id="BSXS01014316">
    <property type="protein sequence ID" value="GMF05280.1"/>
    <property type="molecule type" value="Genomic_DNA"/>
</dbReference>
<comment type="caution">
    <text evidence="1">The sequence shown here is derived from an EMBL/GenBank/DDBJ whole genome shotgun (WGS) entry which is preliminary data.</text>
</comment>
<keyword evidence="2" id="KW-1185">Reference proteome</keyword>
<organism evidence="1 2">
    <name type="scientific">Ambrosiozyma monospora</name>
    <name type="common">Yeast</name>
    <name type="synonym">Endomycopsis monosporus</name>
    <dbReference type="NCBI Taxonomy" id="43982"/>
    <lineage>
        <taxon>Eukaryota</taxon>
        <taxon>Fungi</taxon>
        <taxon>Dikarya</taxon>
        <taxon>Ascomycota</taxon>
        <taxon>Saccharomycotina</taxon>
        <taxon>Pichiomycetes</taxon>
        <taxon>Pichiales</taxon>
        <taxon>Pichiaceae</taxon>
        <taxon>Ambrosiozyma</taxon>
    </lineage>
</organism>
<gene>
    <name evidence="1" type="ORF">Amon02_001227900</name>
</gene>
<accession>A0ACB5UA54</accession>
<evidence type="ECO:0000313" key="1">
    <source>
        <dbReference type="EMBL" id="GMF05280.1"/>
    </source>
</evidence>
<evidence type="ECO:0000313" key="2">
    <source>
        <dbReference type="Proteomes" id="UP001165064"/>
    </source>
</evidence>
<protein>
    <submittedName>
        <fullName evidence="1">Unnamed protein product</fullName>
    </submittedName>
</protein>
<name>A0ACB5UA54_AMBMO</name>
<dbReference type="Proteomes" id="UP001165064">
    <property type="component" value="Unassembled WGS sequence"/>
</dbReference>
<proteinExistence type="predicted"/>
<reference evidence="1" key="1">
    <citation type="submission" date="2023-04" db="EMBL/GenBank/DDBJ databases">
        <title>Ambrosiozyma monospora NBRC 10751.</title>
        <authorList>
            <person name="Ichikawa N."/>
            <person name="Sato H."/>
            <person name="Tonouchi N."/>
        </authorList>
    </citation>
    <scope>NUCLEOTIDE SEQUENCE</scope>
    <source>
        <strain evidence="1">NBRC 10751</strain>
    </source>
</reference>